<gene>
    <name evidence="4" type="ORF">CCR82_08440</name>
</gene>
<evidence type="ECO:0000256" key="1">
    <source>
        <dbReference type="SAM" id="MobiDB-lite"/>
    </source>
</evidence>
<evidence type="ECO:0000259" key="3">
    <source>
        <dbReference type="SMART" id="SM00382"/>
    </source>
</evidence>
<feature type="domain" description="AAA+ ATPase" evidence="3">
    <location>
        <begin position="42"/>
        <end position="212"/>
    </location>
</feature>
<accession>A0AAJ0UFU7</accession>
<dbReference type="GO" id="GO:0016887">
    <property type="term" value="F:ATP hydrolysis activity"/>
    <property type="evidence" value="ECO:0007669"/>
    <property type="project" value="InterPro"/>
</dbReference>
<feature type="transmembrane region" description="Helical" evidence="2">
    <location>
        <begin position="438"/>
        <end position="459"/>
    </location>
</feature>
<dbReference type="Proteomes" id="UP001296967">
    <property type="component" value="Unassembled WGS sequence"/>
</dbReference>
<keyword evidence="2" id="KW-0472">Membrane</keyword>
<dbReference type="Gene3D" id="3.40.50.300">
    <property type="entry name" value="P-loop containing nucleotide triphosphate hydrolases"/>
    <property type="match status" value="1"/>
</dbReference>
<feature type="region of interest" description="Disordered" evidence="1">
    <location>
        <begin position="337"/>
        <end position="406"/>
    </location>
</feature>
<reference evidence="4" key="2">
    <citation type="journal article" date="2020" name="Microorganisms">
        <title>Osmotic Adaptation and Compatible Solute Biosynthesis of Phototrophic Bacteria as Revealed from Genome Analyses.</title>
        <authorList>
            <person name="Imhoff J.F."/>
            <person name="Rahn T."/>
            <person name="Kunzel S."/>
            <person name="Keller A."/>
            <person name="Neulinger S.C."/>
        </authorList>
    </citation>
    <scope>NUCLEOTIDE SEQUENCE</scope>
    <source>
        <strain evidence="4">DSM 4395</strain>
    </source>
</reference>
<dbReference type="SUPFAM" id="SSF52540">
    <property type="entry name" value="P-loop containing nucleoside triphosphate hydrolases"/>
    <property type="match status" value="1"/>
</dbReference>
<organism evidence="4 5">
    <name type="scientific">Halochromatium salexigens</name>
    <name type="common">Chromatium salexigens</name>
    <dbReference type="NCBI Taxonomy" id="49447"/>
    <lineage>
        <taxon>Bacteria</taxon>
        <taxon>Pseudomonadati</taxon>
        <taxon>Pseudomonadota</taxon>
        <taxon>Gammaproteobacteria</taxon>
        <taxon>Chromatiales</taxon>
        <taxon>Chromatiaceae</taxon>
        <taxon>Halochromatium</taxon>
    </lineage>
</organism>
<keyword evidence="5" id="KW-1185">Reference proteome</keyword>
<keyword evidence="2" id="KW-1133">Transmembrane helix</keyword>
<dbReference type="Pfam" id="PF13401">
    <property type="entry name" value="AAA_22"/>
    <property type="match status" value="1"/>
</dbReference>
<dbReference type="RefSeq" id="WP_201245060.1">
    <property type="nucleotide sequence ID" value="NZ_NHSF01000054.1"/>
</dbReference>
<protein>
    <recommendedName>
        <fullName evidence="3">AAA+ ATPase domain-containing protein</fullName>
    </recommendedName>
</protein>
<name>A0AAJ0UFU7_HALSE</name>
<proteinExistence type="predicted"/>
<dbReference type="InterPro" id="IPR027417">
    <property type="entry name" value="P-loop_NTPase"/>
</dbReference>
<reference evidence="4" key="1">
    <citation type="submission" date="2017-05" db="EMBL/GenBank/DDBJ databases">
        <authorList>
            <person name="Imhoff J.F."/>
            <person name="Rahn T."/>
            <person name="Kuenzel S."/>
            <person name="Neulinger S.C."/>
        </authorList>
    </citation>
    <scope>NUCLEOTIDE SEQUENCE</scope>
    <source>
        <strain evidence="4">DSM 4395</strain>
    </source>
</reference>
<dbReference type="EMBL" id="NHSF01000054">
    <property type="protein sequence ID" value="MBK5930546.1"/>
    <property type="molecule type" value="Genomic_DNA"/>
</dbReference>
<evidence type="ECO:0000256" key="2">
    <source>
        <dbReference type="SAM" id="Phobius"/>
    </source>
</evidence>
<evidence type="ECO:0000313" key="4">
    <source>
        <dbReference type="EMBL" id="MBK5930546.1"/>
    </source>
</evidence>
<dbReference type="SMART" id="SM00382">
    <property type="entry name" value="AAA"/>
    <property type="match status" value="1"/>
</dbReference>
<sequence length="482" mass="52996">MFEAFYGLREDPFRLSADHRFCFAHRNYARARAYVDYALHRAEGFVMVTGSPGTGKTTLINELLNSLPKDTTRAATLLSTRLEAEDLLRMTAYALGLESRMQPKAMLLQQLMESMHEYHRRGVRTLLIIDEAQDLGASALEELRLLTNLHQAGHPLLQIVLVGQEPLRELVRQPEMEQLHQRLIAAWHLQPLDPEETIGYVRHRLETAGWQGDPVFEPGVMEAVYAFSQGVPRRINLVCSRLLLHGCISELHRLTEADALDLVHELGEEELAPSAERASASEQSKVDWAAIDQGLDWTPREALVLTEEPEPELEPEPEPEPAVRASRDAIEIPEAAEMPQSAETASAGAEQANSSTLGQRQEQEQAEEQPLPAPSAEQVRIGSRLEPTLNPLPGLAVEDAGGGNGARVERAASRLAQAQAAELPRARSSPRIIRRRSAGILGFILFVLLSLVPAGILLLPMVAGLSASMPAAVPWSPPLPLS</sequence>
<comment type="caution">
    <text evidence="4">The sequence shown here is derived from an EMBL/GenBank/DDBJ whole genome shotgun (WGS) entry which is preliminary data.</text>
</comment>
<dbReference type="InterPro" id="IPR052026">
    <property type="entry name" value="ExeA_AAA_ATPase_DNA-bind"/>
</dbReference>
<feature type="compositionally biased region" description="Low complexity" evidence="1">
    <location>
        <begin position="368"/>
        <end position="378"/>
    </location>
</feature>
<dbReference type="PANTHER" id="PTHR35894:SF1">
    <property type="entry name" value="PHOSPHORIBULOKINASE _ URIDINE KINASE FAMILY"/>
    <property type="match status" value="1"/>
</dbReference>
<dbReference type="AlphaFoldDB" id="A0AAJ0UFU7"/>
<dbReference type="InterPro" id="IPR049945">
    <property type="entry name" value="AAA_22"/>
</dbReference>
<keyword evidence="2" id="KW-0812">Transmembrane</keyword>
<dbReference type="PANTHER" id="PTHR35894">
    <property type="entry name" value="GENERAL SECRETION PATHWAY PROTEIN A-RELATED"/>
    <property type="match status" value="1"/>
</dbReference>
<evidence type="ECO:0000313" key="5">
    <source>
        <dbReference type="Proteomes" id="UP001296967"/>
    </source>
</evidence>
<feature type="compositionally biased region" description="Polar residues" evidence="1">
    <location>
        <begin position="351"/>
        <end position="360"/>
    </location>
</feature>
<dbReference type="InterPro" id="IPR003593">
    <property type="entry name" value="AAA+_ATPase"/>
</dbReference>